<organism evidence="3 4">
    <name type="scientific">Lysobacter firmicutimachus</name>
    <dbReference type="NCBI Taxonomy" id="1792846"/>
    <lineage>
        <taxon>Bacteria</taxon>
        <taxon>Pseudomonadati</taxon>
        <taxon>Pseudomonadota</taxon>
        <taxon>Gammaproteobacteria</taxon>
        <taxon>Lysobacterales</taxon>
        <taxon>Lysobacteraceae</taxon>
        <taxon>Lysobacter</taxon>
    </lineage>
</organism>
<dbReference type="PROSITE" id="PS51257">
    <property type="entry name" value="PROKAR_LIPOPROTEIN"/>
    <property type="match status" value="1"/>
</dbReference>
<evidence type="ECO:0000259" key="2">
    <source>
        <dbReference type="Pfam" id="PF07007"/>
    </source>
</evidence>
<dbReference type="Proteomes" id="UP001387215">
    <property type="component" value="Unassembled WGS sequence"/>
</dbReference>
<keyword evidence="4" id="KW-1185">Reference proteome</keyword>
<accession>A0ABU8D7C2</accession>
<evidence type="ECO:0000313" key="4">
    <source>
        <dbReference type="Proteomes" id="UP001387215"/>
    </source>
</evidence>
<sequence length="180" mass="19965">MTFRCIKHAALALALSTACAAAAAVRPAAAATATPTTAAAAEEDCFSASDLATREQCFFKMSDDEIAECERIRLFACRPYREMYRLDEELAALQREALASARKRFASYVDGDPAYLDDLADYLAKSGQAWAQFRDMDCLLEPLAQGMSRREAENLTEACRAERTRARIAQLRSLFFPGER</sequence>
<evidence type="ECO:0000313" key="3">
    <source>
        <dbReference type="EMBL" id="MEI2456911.1"/>
    </source>
</evidence>
<keyword evidence="1" id="KW-0732">Signal</keyword>
<gene>
    <name evidence="3" type="ORF">V2J18_19830</name>
</gene>
<comment type="caution">
    <text evidence="3">The sequence shown here is derived from an EMBL/GenBank/DDBJ whole genome shotgun (WGS) entry which is preliminary data.</text>
</comment>
<evidence type="ECO:0000256" key="1">
    <source>
        <dbReference type="SAM" id="SignalP"/>
    </source>
</evidence>
<feature type="domain" description="Lysozyme inhibitor LprI-like N-terminal" evidence="2">
    <location>
        <begin position="83"/>
        <end position="171"/>
    </location>
</feature>
<dbReference type="InterPro" id="IPR009739">
    <property type="entry name" value="LprI-like_N"/>
</dbReference>
<dbReference type="Gene3D" id="1.20.1270.180">
    <property type="match status" value="1"/>
</dbReference>
<feature type="chain" id="PRO_5045648630" evidence="1">
    <location>
        <begin position="24"/>
        <end position="180"/>
    </location>
</feature>
<feature type="signal peptide" evidence="1">
    <location>
        <begin position="1"/>
        <end position="23"/>
    </location>
</feature>
<dbReference type="Pfam" id="PF07007">
    <property type="entry name" value="LprI"/>
    <property type="match status" value="1"/>
</dbReference>
<dbReference type="RefSeq" id="WP_064747418.1">
    <property type="nucleotide sequence ID" value="NZ_JBANDL010000002.1"/>
</dbReference>
<name>A0ABU8D7C2_9GAMM</name>
<dbReference type="EMBL" id="JBANDL010000002">
    <property type="protein sequence ID" value="MEI2456911.1"/>
    <property type="molecule type" value="Genomic_DNA"/>
</dbReference>
<protein>
    <submittedName>
        <fullName evidence="3">Lysozyme inhibitor LprI family protein</fullName>
    </submittedName>
</protein>
<reference evidence="3 4" key="1">
    <citation type="submission" date="2024-02" db="EMBL/GenBank/DDBJ databases">
        <title>Lysobacter Genome Sequencing and Mining.</title>
        <authorList>
            <person name="Bierman J."/>
            <person name="Walker M.C."/>
        </authorList>
    </citation>
    <scope>NUCLEOTIDE SEQUENCE [LARGE SCALE GENOMIC DNA]</scope>
    <source>
        <strain evidence="3 4">PB6250</strain>
    </source>
</reference>
<proteinExistence type="predicted"/>